<dbReference type="InterPro" id="IPR007562">
    <property type="entry name" value="Transglutaminase-like_domain"/>
</dbReference>
<sequence length="415" mass="46114">MRVRYLDGYDQLGLVAGGKRRIRSGREYNQYFPKPERTNPLLTHSGDSFDTLKFMAQIISQTLGDTRQIARVLKGKNDYETAKNIWNFIYHHIQYTPDARHEEQLRRPARSWADRAEGVDCDCYAIMASSILHNLGIAHKLRKTAYSGREAYQHVYVIVPNKDGSMPKPHATIDPVLNQFDQEKPFSKNYDKNMLPIRYLNGLNGTEPLPFEATADPVQLYFSEEIQGIYGPEDEMLFFDGTTYYEMQPRQMLGLEGLGQLGLLSFLAPVASLVGKGVKAIGKGIKKIREKRKAKKLAKINPPKPVSVAPLQPKGLSIMNTAPALPGIAPKSLVPASGSNFLKDTLDTVMNIIKPQQGNGMSVHESASIAKAQGEAAANAAAFEIMKTQQNNQMNPQTMMMMGMGALALIAIMKK</sequence>
<dbReference type="RefSeq" id="WP_338240044.1">
    <property type="nucleotide sequence ID" value="NZ_BQKE01000009.1"/>
</dbReference>
<evidence type="ECO:0000313" key="3">
    <source>
        <dbReference type="Proteomes" id="UP001310022"/>
    </source>
</evidence>
<evidence type="ECO:0000259" key="1">
    <source>
        <dbReference type="Pfam" id="PF04473"/>
    </source>
</evidence>
<proteinExistence type="predicted"/>
<evidence type="ECO:0000313" key="2">
    <source>
        <dbReference type="EMBL" id="GJM64976.1"/>
    </source>
</evidence>
<reference evidence="2 3" key="1">
    <citation type="submission" date="2021-12" db="EMBL/GenBank/DDBJ databases">
        <title>Genome sequencing of bacteria with rrn-lacking chromosome and rrn-plasmid.</title>
        <authorList>
            <person name="Anda M."/>
            <person name="Iwasaki W."/>
        </authorList>
    </citation>
    <scope>NUCLEOTIDE SEQUENCE [LARGE SCALE GENOMIC DNA]</scope>
    <source>
        <strain evidence="2 3">NBRC 15940</strain>
    </source>
</reference>
<comment type="caution">
    <text evidence="2">The sequence shown here is derived from an EMBL/GenBank/DDBJ whole genome shotgun (WGS) entry which is preliminary data.</text>
</comment>
<name>A0AAN5AQ61_9BACT</name>
<dbReference type="Pfam" id="PF04473">
    <property type="entry name" value="DUF553"/>
    <property type="match status" value="1"/>
</dbReference>
<gene>
    <name evidence="2" type="ORF">PEDI_55280</name>
</gene>
<protein>
    <recommendedName>
        <fullName evidence="1">Transglutaminase-like domain-containing protein</fullName>
    </recommendedName>
</protein>
<accession>A0AAN5AQ61</accession>
<feature type="domain" description="Transglutaminase-like" evidence="1">
    <location>
        <begin position="66"/>
        <end position="159"/>
    </location>
</feature>
<dbReference type="EMBL" id="BQKE01000009">
    <property type="protein sequence ID" value="GJM64976.1"/>
    <property type="molecule type" value="Genomic_DNA"/>
</dbReference>
<dbReference type="Proteomes" id="UP001310022">
    <property type="component" value="Unassembled WGS sequence"/>
</dbReference>
<organism evidence="2 3">
    <name type="scientific">Persicobacter diffluens</name>
    <dbReference type="NCBI Taxonomy" id="981"/>
    <lineage>
        <taxon>Bacteria</taxon>
        <taxon>Pseudomonadati</taxon>
        <taxon>Bacteroidota</taxon>
        <taxon>Cytophagia</taxon>
        <taxon>Cytophagales</taxon>
        <taxon>Persicobacteraceae</taxon>
        <taxon>Persicobacter</taxon>
    </lineage>
</organism>
<keyword evidence="3" id="KW-1185">Reference proteome</keyword>
<dbReference type="Gene3D" id="3.10.620.30">
    <property type="match status" value="1"/>
</dbReference>
<dbReference type="AlphaFoldDB" id="A0AAN5AQ61"/>